<proteinExistence type="predicted"/>
<protein>
    <submittedName>
        <fullName evidence="2">Adenylosuccinate synthetase</fullName>
    </submittedName>
</protein>
<sequence length="54" mass="6304">MQIPTDVPKPHNNSPIDPSSPIELIVFIVLPILLIVTYIIVRKRRRDKRNKDKD</sequence>
<comment type="caution">
    <text evidence="2">The sequence shown here is derived from an EMBL/GenBank/DDBJ whole genome shotgun (WGS) entry which is preliminary data.</text>
</comment>
<dbReference type="RefSeq" id="WP_121917805.1">
    <property type="nucleotide sequence ID" value="NZ_REFV01000011.1"/>
</dbReference>
<name>A0A3M0FZH9_9FLAO</name>
<dbReference type="AlphaFoldDB" id="A0A3M0FZH9"/>
<accession>A0A3M0FZH9</accession>
<evidence type="ECO:0000313" key="3">
    <source>
        <dbReference type="Proteomes" id="UP000281985"/>
    </source>
</evidence>
<keyword evidence="1" id="KW-1133">Transmembrane helix</keyword>
<organism evidence="2 3">
    <name type="scientific">Dokdonia sinensis</name>
    <dbReference type="NCBI Taxonomy" id="2479847"/>
    <lineage>
        <taxon>Bacteria</taxon>
        <taxon>Pseudomonadati</taxon>
        <taxon>Bacteroidota</taxon>
        <taxon>Flavobacteriia</taxon>
        <taxon>Flavobacteriales</taxon>
        <taxon>Flavobacteriaceae</taxon>
        <taxon>Dokdonia</taxon>
    </lineage>
</organism>
<gene>
    <name evidence="2" type="ORF">EAX61_11300</name>
</gene>
<reference evidence="2 3" key="1">
    <citation type="submission" date="2018-10" db="EMBL/GenBank/DDBJ databases">
        <title>Dokdonia luteus sp. nov., isolated from sea water.</title>
        <authorList>
            <person name="Zhou L.Y."/>
            <person name="Du Z.J."/>
        </authorList>
    </citation>
    <scope>NUCLEOTIDE SEQUENCE [LARGE SCALE GENOMIC DNA]</scope>
    <source>
        <strain evidence="2 3">SH27</strain>
    </source>
</reference>
<keyword evidence="3" id="KW-1185">Reference proteome</keyword>
<feature type="transmembrane region" description="Helical" evidence="1">
    <location>
        <begin position="20"/>
        <end position="41"/>
    </location>
</feature>
<dbReference type="Proteomes" id="UP000281985">
    <property type="component" value="Unassembled WGS sequence"/>
</dbReference>
<keyword evidence="1" id="KW-0812">Transmembrane</keyword>
<keyword evidence="1" id="KW-0472">Membrane</keyword>
<evidence type="ECO:0000313" key="2">
    <source>
        <dbReference type="EMBL" id="RMB57327.1"/>
    </source>
</evidence>
<evidence type="ECO:0000256" key="1">
    <source>
        <dbReference type="SAM" id="Phobius"/>
    </source>
</evidence>
<dbReference type="EMBL" id="REFV01000011">
    <property type="protein sequence ID" value="RMB57327.1"/>
    <property type="molecule type" value="Genomic_DNA"/>
</dbReference>